<evidence type="ECO:0000256" key="3">
    <source>
        <dbReference type="ARBA" id="ARBA00022840"/>
    </source>
</evidence>
<gene>
    <name evidence="5" type="ORF">EDC52_10252</name>
</gene>
<evidence type="ECO:0000313" key="5">
    <source>
        <dbReference type="EMBL" id="TCV98733.1"/>
    </source>
</evidence>
<name>A0A4R3Z356_9GAMM</name>
<comment type="caution">
    <text evidence="5">The sequence shown here is derived from an EMBL/GenBank/DDBJ whole genome shotgun (WGS) entry which is preliminary data.</text>
</comment>
<evidence type="ECO:0000256" key="1">
    <source>
        <dbReference type="ARBA" id="ARBA00022741"/>
    </source>
</evidence>
<dbReference type="RefSeq" id="WP_131864144.1">
    <property type="nucleotide sequence ID" value="NZ_SMCR01000002.1"/>
</dbReference>
<dbReference type="NCBIfam" id="TIGR00724">
    <property type="entry name" value="urea_amlyse_rel"/>
    <property type="match status" value="1"/>
</dbReference>
<keyword evidence="6" id="KW-1185">Reference proteome</keyword>
<dbReference type="SUPFAM" id="SSF50891">
    <property type="entry name" value="Cyclophilin-like"/>
    <property type="match status" value="1"/>
</dbReference>
<dbReference type="PANTHER" id="PTHR43309:SF5">
    <property type="entry name" value="5-OXOPROLINASE SUBUNIT C"/>
    <property type="match status" value="1"/>
</dbReference>
<dbReference type="GO" id="GO:0005524">
    <property type="term" value="F:ATP binding"/>
    <property type="evidence" value="ECO:0007669"/>
    <property type="project" value="UniProtKB-KW"/>
</dbReference>
<dbReference type="Pfam" id="PF02626">
    <property type="entry name" value="CT_A_B"/>
    <property type="match status" value="1"/>
</dbReference>
<feature type="domain" description="Carboxyltransferase" evidence="4">
    <location>
        <begin position="25"/>
        <end position="303"/>
    </location>
</feature>
<reference evidence="5 6" key="1">
    <citation type="submission" date="2019-03" db="EMBL/GenBank/DDBJ databases">
        <title>Genomic Encyclopedia of Type Strains, Phase IV (KMG-IV): sequencing the most valuable type-strain genomes for metagenomic binning, comparative biology and taxonomic classification.</title>
        <authorList>
            <person name="Goeker M."/>
        </authorList>
    </citation>
    <scope>NUCLEOTIDE SEQUENCE [LARGE SCALE GENOMIC DNA]</scope>
    <source>
        <strain evidence="5 6">DSM 19580</strain>
    </source>
</reference>
<protein>
    <submittedName>
        <fullName evidence="5">Antagonist of KipI</fullName>
    </submittedName>
</protein>
<evidence type="ECO:0000256" key="2">
    <source>
        <dbReference type="ARBA" id="ARBA00022801"/>
    </source>
</evidence>
<dbReference type="GO" id="GO:0016787">
    <property type="term" value="F:hydrolase activity"/>
    <property type="evidence" value="ECO:0007669"/>
    <property type="project" value="UniProtKB-KW"/>
</dbReference>
<proteinExistence type="predicted"/>
<dbReference type="PANTHER" id="PTHR43309">
    <property type="entry name" value="5-OXOPROLINASE SUBUNIT C"/>
    <property type="match status" value="1"/>
</dbReference>
<evidence type="ECO:0000259" key="4">
    <source>
        <dbReference type="SMART" id="SM00797"/>
    </source>
</evidence>
<dbReference type="SMART" id="SM00797">
    <property type="entry name" value="AHS2"/>
    <property type="match status" value="1"/>
</dbReference>
<organism evidence="5 6">
    <name type="scientific">Biostraticola tofi</name>
    <dbReference type="NCBI Taxonomy" id="466109"/>
    <lineage>
        <taxon>Bacteria</taxon>
        <taxon>Pseudomonadati</taxon>
        <taxon>Pseudomonadota</taxon>
        <taxon>Gammaproteobacteria</taxon>
        <taxon>Enterobacterales</taxon>
        <taxon>Bruguierivoracaceae</taxon>
        <taxon>Biostraticola</taxon>
    </lineage>
</organism>
<dbReference type="InterPro" id="IPR052708">
    <property type="entry name" value="PxpC"/>
</dbReference>
<dbReference type="EMBL" id="SMCR01000002">
    <property type="protein sequence ID" value="TCV98733.1"/>
    <property type="molecule type" value="Genomic_DNA"/>
</dbReference>
<accession>A0A4R3Z356</accession>
<sequence length="319" mass="33464">MTQLQVLSPGFFTTVQDIGRPGYGHAGVPASGPMDAIAFRLANQVVGNGPTAAALELTALGGRFRVTGGDCLLCLGGAMEAKVDGRPLPAWTGHRLKAGSELTLGPVRTGLRAYLAFAGGIDVPLVLGSRATFTRAGLGGFQGRALAKNDLLILGEDNGCGQRHCPHRLLDRLYPTGPLAVVPGPQQEAFTPTALATFYHSRYRISAMADRMGYRLAGAALGHLNGADMVSDAVVPGSIQVPGNGQPIIALHDRQTTGGYPKIATLIGADLPRLGQMRPGQGLTFRAVTPEQGAARWRQLQAGMAACLDRIQSTQVNWL</sequence>
<keyword evidence="2" id="KW-0378">Hydrolase</keyword>
<dbReference type="InterPro" id="IPR003778">
    <property type="entry name" value="CT_A_B"/>
</dbReference>
<dbReference type="InterPro" id="IPR029000">
    <property type="entry name" value="Cyclophilin-like_dom_sf"/>
</dbReference>
<dbReference type="OrthoDB" id="9768696at2"/>
<keyword evidence="1" id="KW-0547">Nucleotide-binding</keyword>
<dbReference type="Proteomes" id="UP000295719">
    <property type="component" value="Unassembled WGS sequence"/>
</dbReference>
<dbReference type="Gene3D" id="2.40.100.10">
    <property type="entry name" value="Cyclophilin-like"/>
    <property type="match status" value="1"/>
</dbReference>
<keyword evidence="3" id="KW-0067">ATP-binding</keyword>
<evidence type="ECO:0000313" key="6">
    <source>
        <dbReference type="Proteomes" id="UP000295719"/>
    </source>
</evidence>
<dbReference type="AlphaFoldDB" id="A0A4R3Z356"/>